<dbReference type="SUPFAM" id="SSF52540">
    <property type="entry name" value="P-loop containing nucleoside triphosphate hydrolases"/>
    <property type="match status" value="1"/>
</dbReference>
<dbReference type="NCBIfam" id="NF047352">
    <property type="entry name" value="P_loop_sacsin"/>
    <property type="match status" value="1"/>
</dbReference>
<dbReference type="SMART" id="SM00490">
    <property type="entry name" value="HELICc"/>
    <property type="match status" value="1"/>
</dbReference>
<dbReference type="SMART" id="SM00487">
    <property type="entry name" value="DEXDc"/>
    <property type="match status" value="1"/>
</dbReference>
<gene>
    <name evidence="3" type="ORF">LR394_39720</name>
</gene>
<feature type="domain" description="Helicase C-terminal" evidence="2">
    <location>
        <begin position="1412"/>
        <end position="1554"/>
    </location>
</feature>
<dbReference type="InterPro" id="IPR014001">
    <property type="entry name" value="Helicase_ATP-bd"/>
</dbReference>
<dbReference type="PANTHER" id="PTHR47396">
    <property type="entry name" value="TYPE I RESTRICTION ENZYME ECOKI R PROTEIN"/>
    <property type="match status" value="1"/>
</dbReference>
<dbReference type="Proteomes" id="UP001138997">
    <property type="component" value="Unassembled WGS sequence"/>
</dbReference>
<keyword evidence="3" id="KW-0378">Hydrolase</keyword>
<dbReference type="GO" id="GO:0005524">
    <property type="term" value="F:ATP binding"/>
    <property type="evidence" value="ECO:0007669"/>
    <property type="project" value="InterPro"/>
</dbReference>
<evidence type="ECO:0000313" key="4">
    <source>
        <dbReference type="Proteomes" id="UP001138997"/>
    </source>
</evidence>
<keyword evidence="3" id="KW-0547">Nucleotide-binding</keyword>
<accession>A0A9X1NQ02</accession>
<dbReference type="InterPro" id="IPR027417">
    <property type="entry name" value="P-loop_NTPase"/>
</dbReference>
<protein>
    <submittedName>
        <fullName evidence="3">DEAD/DEAH box helicase</fullName>
    </submittedName>
</protein>
<dbReference type="GO" id="GO:0004386">
    <property type="term" value="F:helicase activity"/>
    <property type="evidence" value="ECO:0007669"/>
    <property type="project" value="UniProtKB-KW"/>
</dbReference>
<feature type="domain" description="Helicase ATP-binding" evidence="1">
    <location>
        <begin position="1172"/>
        <end position="1344"/>
    </location>
</feature>
<dbReference type="InterPro" id="IPR050742">
    <property type="entry name" value="Helicase_Restrict-Modif_Enz"/>
</dbReference>
<keyword evidence="4" id="KW-1185">Reference proteome</keyword>
<dbReference type="InterPro" id="IPR036890">
    <property type="entry name" value="HATPase_C_sf"/>
</dbReference>
<dbReference type="EMBL" id="JAJOMB010000040">
    <property type="protein sequence ID" value="MCD5317043.1"/>
    <property type="molecule type" value="Genomic_DNA"/>
</dbReference>
<keyword evidence="3" id="KW-0347">Helicase</keyword>
<dbReference type="PROSITE" id="PS51194">
    <property type="entry name" value="HELICASE_CTER"/>
    <property type="match status" value="1"/>
</dbReference>
<dbReference type="PROSITE" id="PS51192">
    <property type="entry name" value="HELICASE_ATP_BIND_1"/>
    <property type="match status" value="1"/>
</dbReference>
<sequence>MGGAGNKEIRRVLDVVAEQNERVLASYAADPGLIEEHANGERRIAQGGYGDRQIFELVQNGADELRNTQLGAIHVVLTPQNLYCANEGDPVTPEGAESILRLSVSRKRGGQIGRFGVGVKSVLTVTDAPQFFSKDAEGSFGFGFHRAWSRETILQIAPDANEMPVLRMAQILDVDARRAQDPVLNELMSWATTVVRLPLKAEAVARLALDLRQFPAEFLLFSPHVGSVVLEDRSGRAPVTRQIDQKVSGVTTDLQEEQANGDDTTHRWKVFRHRHRPSPDAMKAAGELHNRNEVEIAWAVPAARSRTRGVFWSYFPTKFATTLRGILNAPWKTSEDRQAIFDGNAFNEELLQAAADLVVSSLPMLATDEDPGLYLDYLPGRGREAPQFADERLTAAIYARAAHEPSVIDQDGRFRLPAELRQPPKDLLDEYLKAWAAYPDRPRDWTHPLTEATDRRARVTLIMSRAGREPATVTEWLEALVADENPASSSVAVQMVARMVSTSSPLAAEAVQAKIVLTHSHGLVRPVRGKVFRRQGISDALAEDLVYVHDEIAQAFGLGSALDLLGIREADGAGRLAALLDQGTAGWSDEQWEAFWSLTRSVGVEQLQSLLGRIPSPARARFKVATLAGTFREIGQCLLPGVVVPGSGGPDAALTIDIKHHVADRHVLGLLGALAGPVDAQTPDEEPWFEDYREYAWKAYVAGLDAHEARPQVSTMQVEGAAPAGPLHFLTSLSPEGRAAFLRALPERGLIARWKRQVGRQKGTAAPLPSPLVWMARRHGYLKTEEGVLRVRDCVSPALSRHSAMLPVADVPTPVAEVLSLPARLEDVPARVWEHLLRRAVTSTDDAFVGQAYALTLTGSTYWPEGVATRCRVGEDWSDQFPDDEITVTSDAGEYEELRAERLPALLAPDSDSAARMIEAWGMRSAASVIEKRIQAVDESDPVPILEIFPYLQMKGSLVGRRTLVKCEALQEIKRTPNGERSEDRPYVVQGEVVRVLKPADDDHLLQQLDAALGLGLGDSGRRTVLERKARQAQSDVKRRAMRAESREEKILELVGEEGLKAGLPGGLLESHERRAGRKARPAEVAKLSLDAHGDGLLSRHKKEIVQRMGDAPRSFTGQTNTRRFVAELGLPESFAGLEPPKVPDFEEVEGPTAYPRLYEYQELIAQEMAEVLTRNTPSRAMLRLPTGAGKTRVAVEAAIRVAKQEPLRGPILWIAESEELCEQAVESWKFVWSKVGPPEKLSIARLWGGRDASRVELNPHLVVATDAQLVRRLEQPGYQWLQHPAFVIVDEAHRAISRTYTSILEMLGISHRHTARPLIGLSATPYRTNDDESDPLRKRFGDRLLGKDVFGGKDPYEALREQGILADVEHRQIRGGTVSLSAEQLDQADTFEILPAEVERQLGRDQDRNDALIKEIKGLDKDWQILVFATSVDHARYLAAELNGLGIASGVIDSFTPDGQRRQRIDDYRKRRIRVLTNYGVLAQGFDAPATRAVVIARPTYSPIRYQQMIGRGLRGPRNGGEKECLILDVKDNIENFGKELAFSQFDHLWGNK</sequence>
<evidence type="ECO:0000313" key="3">
    <source>
        <dbReference type="EMBL" id="MCD5317043.1"/>
    </source>
</evidence>
<dbReference type="Gene3D" id="3.40.50.300">
    <property type="entry name" value="P-loop containing nucleotide triphosphate hydrolases"/>
    <property type="match status" value="2"/>
</dbReference>
<reference evidence="3" key="1">
    <citation type="submission" date="2021-11" db="EMBL/GenBank/DDBJ databases">
        <title>Streptomyces corallinus and Kineosporia corallina sp. nov., two new coral-derived marine actinobacteria.</title>
        <authorList>
            <person name="Buangrab K."/>
            <person name="Sutthacheep M."/>
            <person name="Yeemin T."/>
            <person name="Harunari E."/>
            <person name="Igarashi Y."/>
            <person name="Sripreechasak P."/>
            <person name="Kanchanasin P."/>
            <person name="Tanasupawat S."/>
            <person name="Phongsopitanun W."/>
        </authorList>
    </citation>
    <scope>NUCLEOTIDE SEQUENCE</scope>
    <source>
        <strain evidence="3">JCM 31032</strain>
    </source>
</reference>
<keyword evidence="3" id="KW-0067">ATP-binding</keyword>
<dbReference type="GO" id="GO:0005829">
    <property type="term" value="C:cytosol"/>
    <property type="evidence" value="ECO:0007669"/>
    <property type="project" value="TreeGrafter"/>
</dbReference>
<evidence type="ECO:0000259" key="1">
    <source>
        <dbReference type="PROSITE" id="PS51192"/>
    </source>
</evidence>
<dbReference type="GO" id="GO:0003677">
    <property type="term" value="F:DNA binding"/>
    <property type="evidence" value="ECO:0007669"/>
    <property type="project" value="InterPro"/>
</dbReference>
<dbReference type="PANTHER" id="PTHR47396:SF1">
    <property type="entry name" value="ATP-DEPENDENT HELICASE IRC3-RELATED"/>
    <property type="match status" value="1"/>
</dbReference>
<dbReference type="RefSeq" id="WP_231449895.1">
    <property type="nucleotide sequence ID" value="NZ_JAJOMB010000040.1"/>
</dbReference>
<organism evidence="3 4">
    <name type="scientific">Kineosporia babensis</name>
    <dbReference type="NCBI Taxonomy" id="499548"/>
    <lineage>
        <taxon>Bacteria</taxon>
        <taxon>Bacillati</taxon>
        <taxon>Actinomycetota</taxon>
        <taxon>Actinomycetes</taxon>
        <taxon>Kineosporiales</taxon>
        <taxon>Kineosporiaceae</taxon>
        <taxon>Kineosporia</taxon>
    </lineage>
</organism>
<proteinExistence type="predicted"/>
<dbReference type="InterPro" id="IPR001650">
    <property type="entry name" value="Helicase_C-like"/>
</dbReference>
<comment type="caution">
    <text evidence="3">The sequence shown here is derived from an EMBL/GenBank/DDBJ whole genome shotgun (WGS) entry which is preliminary data.</text>
</comment>
<dbReference type="InterPro" id="IPR006935">
    <property type="entry name" value="Helicase/UvrB_N"/>
</dbReference>
<evidence type="ECO:0000259" key="2">
    <source>
        <dbReference type="PROSITE" id="PS51194"/>
    </source>
</evidence>
<dbReference type="SUPFAM" id="SSF55874">
    <property type="entry name" value="ATPase domain of HSP90 chaperone/DNA topoisomerase II/histidine kinase"/>
    <property type="match status" value="1"/>
</dbReference>
<dbReference type="Pfam" id="PF04851">
    <property type="entry name" value="ResIII"/>
    <property type="match status" value="1"/>
</dbReference>
<dbReference type="Pfam" id="PF00271">
    <property type="entry name" value="Helicase_C"/>
    <property type="match status" value="1"/>
</dbReference>
<name>A0A9X1NQ02_9ACTN</name>
<dbReference type="GO" id="GO:0016787">
    <property type="term" value="F:hydrolase activity"/>
    <property type="evidence" value="ECO:0007669"/>
    <property type="project" value="InterPro"/>
</dbReference>